<evidence type="ECO:0000313" key="1">
    <source>
        <dbReference type="EnsemblPlants" id="EMT19630"/>
    </source>
</evidence>
<organism evidence="1">
    <name type="scientific">Aegilops tauschii</name>
    <name type="common">Tausch's goatgrass</name>
    <name type="synonym">Aegilops squarrosa</name>
    <dbReference type="NCBI Taxonomy" id="37682"/>
    <lineage>
        <taxon>Eukaryota</taxon>
        <taxon>Viridiplantae</taxon>
        <taxon>Streptophyta</taxon>
        <taxon>Embryophyta</taxon>
        <taxon>Tracheophyta</taxon>
        <taxon>Spermatophyta</taxon>
        <taxon>Magnoliopsida</taxon>
        <taxon>Liliopsida</taxon>
        <taxon>Poales</taxon>
        <taxon>Poaceae</taxon>
        <taxon>BOP clade</taxon>
        <taxon>Pooideae</taxon>
        <taxon>Triticodae</taxon>
        <taxon>Triticeae</taxon>
        <taxon>Triticinae</taxon>
        <taxon>Aegilops</taxon>
    </lineage>
</organism>
<accession>N1R151</accession>
<name>N1R151_AEGTA</name>
<sequence length="99" mass="11080">MAIQNSPSYIQQRHVCLFFFLPILDPGATGAGTATSYQTGKCAFWKWEAVHLEVLRAKRPRLSILPGIETNRSQATLKWILVVGILNLAAVLHLCLKNY</sequence>
<proteinExistence type="predicted"/>
<dbReference type="AlphaFoldDB" id="N1R151"/>
<dbReference type="EnsemblPlants" id="EMT19630">
    <property type="protein sequence ID" value="EMT19630"/>
    <property type="gene ID" value="F775_09350"/>
</dbReference>
<reference evidence="1" key="1">
    <citation type="submission" date="2015-06" db="UniProtKB">
        <authorList>
            <consortium name="EnsemblPlants"/>
        </authorList>
    </citation>
    <scope>IDENTIFICATION</scope>
</reference>
<protein>
    <submittedName>
        <fullName evidence="1">Uncharacterized protein</fullName>
    </submittedName>
</protein>